<dbReference type="RefSeq" id="YP_004009826.1">
    <property type="nucleotide sequence ID" value="NC_014661.1"/>
</dbReference>
<evidence type="ECO:0000313" key="1">
    <source>
        <dbReference type="EMBL" id="ADG36174.1"/>
    </source>
</evidence>
<dbReference type="InterPro" id="IPR024401">
    <property type="entry name" value="WYL_prot"/>
</dbReference>
<dbReference type="Proteomes" id="UP000008730">
    <property type="component" value="Segment"/>
</dbReference>
<dbReference type="GeneID" id="9926099"/>
<reference evidence="1 2" key="1">
    <citation type="journal article" date="2010" name="Virol. J.">
        <title>Genomes of the T4-related bacteriophages as windows on microbial genome evolution.</title>
        <authorList>
            <person name="Petrov V.M."/>
            <person name="Ratnayaka S."/>
            <person name="Nolan J.M."/>
            <person name="Miller E.S."/>
            <person name="Karam J.D."/>
        </authorList>
    </citation>
    <scope>NUCLEOTIDE SEQUENCE [LARGE SCALE GENOMIC DNA]</scope>
</reference>
<gene>
    <name evidence="1" type="primary">31.1</name>
    <name evidence="1" type="ORF">Acj61p209</name>
</gene>
<name>E5E4J0_9CAUD</name>
<dbReference type="OrthoDB" id="18033at10239"/>
<dbReference type="EMBL" id="GU911519">
    <property type="protein sequence ID" value="ADG36174.1"/>
    <property type="molecule type" value="Genomic_DNA"/>
</dbReference>
<accession>E5E4J0</accession>
<evidence type="ECO:0000313" key="2">
    <source>
        <dbReference type="Proteomes" id="UP000008730"/>
    </source>
</evidence>
<protein>
    <submittedName>
        <fullName evidence="1">Uncharacterized protein 31.1</fullName>
    </submittedName>
</protein>
<keyword evidence="2" id="KW-1185">Reference proteome</keyword>
<organism evidence="1 2">
    <name type="scientific">Acinetobacter phage Acj61</name>
    <dbReference type="NCBI Taxonomy" id="760732"/>
    <lineage>
        <taxon>Viruses</taxon>
        <taxon>Duplodnaviria</taxon>
        <taxon>Heunggongvirae</taxon>
        <taxon>Uroviricota</taxon>
        <taxon>Caudoviricetes</taxon>
        <taxon>Pantevenvirales</taxon>
        <taxon>Straboviridae</taxon>
        <taxon>Twarogvirinae</taxon>
        <taxon>Lasallevirus</taxon>
        <taxon>Lasallevirus Acj61</taxon>
        <taxon>Acinetobacter virus Acj61</taxon>
    </lineage>
</organism>
<dbReference type="KEGG" id="vg:9926099"/>
<sequence>MTNLILTTGDSIKLREFLKAKLSVGTHEIVFEKKDKSIRVLRGTRDSALISAELFEQFMNPPPRKDGAERSESTTSLPTFDVEASAWRSFSFDKLISVDGINIDTVLKQADIDLEV</sequence>
<dbReference type="Pfam" id="PF10902">
    <property type="entry name" value="WYL_2"/>
    <property type="match status" value="1"/>
</dbReference>
<proteinExistence type="predicted"/>